<name>A0AA35PIU4_9SAUR</name>
<sequence>MPAQKEILVRLDTLRSRLTKKEAYVETTEGSHTRPISPKCLVDKRTVGGAFKCVDSEDQSQPPLVY</sequence>
<proteinExistence type="predicted"/>
<evidence type="ECO:0000313" key="1">
    <source>
        <dbReference type="EMBL" id="CAI5790556.1"/>
    </source>
</evidence>
<dbReference type="AlphaFoldDB" id="A0AA35PIU4"/>
<reference evidence="1" key="1">
    <citation type="submission" date="2022-12" db="EMBL/GenBank/DDBJ databases">
        <authorList>
            <person name="Alioto T."/>
            <person name="Alioto T."/>
            <person name="Gomez Garrido J."/>
        </authorList>
    </citation>
    <scope>NUCLEOTIDE SEQUENCE</scope>
</reference>
<organism evidence="1 2">
    <name type="scientific">Podarcis lilfordi</name>
    <name type="common">Lilford's wall lizard</name>
    <dbReference type="NCBI Taxonomy" id="74358"/>
    <lineage>
        <taxon>Eukaryota</taxon>
        <taxon>Metazoa</taxon>
        <taxon>Chordata</taxon>
        <taxon>Craniata</taxon>
        <taxon>Vertebrata</taxon>
        <taxon>Euteleostomi</taxon>
        <taxon>Lepidosauria</taxon>
        <taxon>Squamata</taxon>
        <taxon>Bifurcata</taxon>
        <taxon>Unidentata</taxon>
        <taxon>Episquamata</taxon>
        <taxon>Laterata</taxon>
        <taxon>Lacertibaenia</taxon>
        <taxon>Lacertidae</taxon>
        <taxon>Podarcis</taxon>
    </lineage>
</organism>
<protein>
    <submittedName>
        <fullName evidence="1">Uncharacterized protein</fullName>
    </submittedName>
</protein>
<accession>A0AA35PIU4</accession>
<dbReference type="EMBL" id="OX395138">
    <property type="protein sequence ID" value="CAI5790556.1"/>
    <property type="molecule type" value="Genomic_DNA"/>
</dbReference>
<feature type="non-terminal residue" evidence="1">
    <location>
        <position position="66"/>
    </location>
</feature>
<evidence type="ECO:0000313" key="2">
    <source>
        <dbReference type="Proteomes" id="UP001178461"/>
    </source>
</evidence>
<keyword evidence="2" id="KW-1185">Reference proteome</keyword>
<dbReference type="Proteomes" id="UP001178461">
    <property type="component" value="Chromosome 13"/>
</dbReference>
<gene>
    <name evidence="1" type="ORF">PODLI_1B005533</name>
</gene>